<evidence type="ECO:0000256" key="2">
    <source>
        <dbReference type="ARBA" id="ARBA00009261"/>
    </source>
</evidence>
<accession>S3MFP6</accession>
<evidence type="ECO:0000256" key="3">
    <source>
        <dbReference type="ARBA" id="ARBA00022448"/>
    </source>
</evidence>
<evidence type="ECO:0000313" key="8">
    <source>
        <dbReference type="EMBL" id="EPF47894.1"/>
    </source>
</evidence>
<dbReference type="AlphaFoldDB" id="S3MFP6"/>
<evidence type="ECO:0000256" key="4">
    <source>
        <dbReference type="ARBA" id="ARBA00022475"/>
    </source>
</evidence>
<dbReference type="HOGENOM" id="CLU_201620_0_0_12"/>
<comment type="subcellular location">
    <subcellularLocation>
        <location evidence="1">Cell membrane</location>
        <topology evidence="1">Multi-pass membrane protein</topology>
    </subcellularLocation>
</comment>
<keyword evidence="6" id="KW-1133">Transmembrane helix</keyword>
<evidence type="ECO:0000256" key="7">
    <source>
        <dbReference type="ARBA" id="ARBA00023136"/>
    </source>
</evidence>
<dbReference type="GO" id="GO:0005283">
    <property type="term" value="F:amino acid:sodium symporter activity"/>
    <property type="evidence" value="ECO:0007669"/>
    <property type="project" value="InterPro"/>
</dbReference>
<reference evidence="8 9" key="1">
    <citation type="submission" date="2013-04" db="EMBL/GenBank/DDBJ databases">
        <title>The Genome Sequence of Treponema vincentii F0403.</title>
        <authorList>
            <consortium name="The Broad Institute Genomics Platform"/>
            <person name="Earl A."/>
            <person name="Ward D."/>
            <person name="Feldgarden M."/>
            <person name="Gevers D."/>
            <person name="Leonetti C."/>
            <person name="Izard J."/>
            <person name="Walker B."/>
            <person name="Young S."/>
            <person name="Zeng Q."/>
            <person name="Gargeya S."/>
            <person name="Fitzgerald M."/>
            <person name="Haas B."/>
            <person name="Abouelleil A."/>
            <person name="Allen A.W."/>
            <person name="Alvarado L."/>
            <person name="Arachchi H.M."/>
            <person name="Berlin A.M."/>
            <person name="Chapman S.B."/>
            <person name="Gainer-Dewar J."/>
            <person name="Goldberg J."/>
            <person name="Griggs A."/>
            <person name="Gujja S."/>
            <person name="Hansen M."/>
            <person name="Howarth C."/>
            <person name="Imamovic A."/>
            <person name="Ireland A."/>
            <person name="Larimer J."/>
            <person name="McCowan C."/>
            <person name="Murphy C."/>
            <person name="Pearson M."/>
            <person name="Poon T.W."/>
            <person name="Priest M."/>
            <person name="Roberts A."/>
            <person name="Saif S."/>
            <person name="Shea T."/>
            <person name="Sisk P."/>
            <person name="Sykes S."/>
            <person name="Wortman J."/>
            <person name="Nusbaum C."/>
            <person name="Birren B."/>
        </authorList>
    </citation>
    <scope>NUCLEOTIDE SEQUENCE [LARGE SCALE GENOMIC DNA]</scope>
    <source>
        <strain evidence="8 9">F0403</strain>
    </source>
</reference>
<gene>
    <name evidence="8" type="ORF">HMPREF1222_00154</name>
</gene>
<keyword evidence="9" id="KW-1185">Reference proteome</keyword>
<evidence type="ECO:0008006" key="10">
    <source>
        <dbReference type="Google" id="ProtNLM"/>
    </source>
</evidence>
<evidence type="ECO:0000256" key="5">
    <source>
        <dbReference type="ARBA" id="ARBA00022692"/>
    </source>
</evidence>
<keyword evidence="5" id="KW-0812">Transmembrane</keyword>
<dbReference type="GO" id="GO:0005886">
    <property type="term" value="C:plasma membrane"/>
    <property type="evidence" value="ECO:0007669"/>
    <property type="project" value="UniProtKB-SubCell"/>
</dbReference>
<keyword evidence="7" id="KW-0472">Membrane</keyword>
<organism evidence="8 9">
    <name type="scientific">Treponema vincentii F0403</name>
    <dbReference type="NCBI Taxonomy" id="1125702"/>
    <lineage>
        <taxon>Bacteria</taxon>
        <taxon>Pseudomonadati</taxon>
        <taxon>Spirochaetota</taxon>
        <taxon>Spirochaetia</taxon>
        <taxon>Spirochaetales</taxon>
        <taxon>Treponemataceae</taxon>
        <taxon>Treponema</taxon>
    </lineage>
</organism>
<dbReference type="EMBL" id="ATFC01000001">
    <property type="protein sequence ID" value="EPF47894.1"/>
    <property type="molecule type" value="Genomic_DNA"/>
</dbReference>
<dbReference type="Proteomes" id="UP000014605">
    <property type="component" value="Unassembled WGS sequence"/>
</dbReference>
<dbReference type="PATRIC" id="fig|1125702.3.peg.162"/>
<sequence>MGIMALINLPAIFLLGKTALKALKDYEKQRKEGKDPVFHAADIGMQEKLDFWN</sequence>
<keyword evidence="3" id="KW-0813">Transport</keyword>
<protein>
    <recommendedName>
        <fullName evidence="10">Amino acid carrier protein</fullName>
    </recommendedName>
</protein>
<dbReference type="InterPro" id="IPR001463">
    <property type="entry name" value="Na/Ala_symport"/>
</dbReference>
<dbReference type="Pfam" id="PF01235">
    <property type="entry name" value="Na_Ala_symp"/>
    <property type="match status" value="1"/>
</dbReference>
<comment type="similarity">
    <text evidence="2">Belongs to the alanine or glycine:cation symporter (AGCS) (TC 2.A.25) family.</text>
</comment>
<evidence type="ECO:0000256" key="6">
    <source>
        <dbReference type="ARBA" id="ARBA00022989"/>
    </source>
</evidence>
<name>S3MFP6_9SPIR</name>
<keyword evidence="4" id="KW-1003">Cell membrane</keyword>
<evidence type="ECO:0000256" key="1">
    <source>
        <dbReference type="ARBA" id="ARBA00004651"/>
    </source>
</evidence>
<comment type="caution">
    <text evidence="8">The sequence shown here is derived from an EMBL/GenBank/DDBJ whole genome shotgun (WGS) entry which is preliminary data.</text>
</comment>
<evidence type="ECO:0000313" key="9">
    <source>
        <dbReference type="Proteomes" id="UP000014605"/>
    </source>
</evidence>
<proteinExistence type="inferred from homology"/>